<evidence type="ECO:0000313" key="9">
    <source>
        <dbReference type="EMBL" id="MFD0904760.1"/>
    </source>
</evidence>
<evidence type="ECO:0000259" key="8">
    <source>
        <dbReference type="PROSITE" id="PS50850"/>
    </source>
</evidence>
<keyword evidence="2" id="KW-0813">Transport</keyword>
<keyword evidence="10" id="KW-1185">Reference proteome</keyword>
<reference evidence="10" key="1">
    <citation type="journal article" date="2019" name="Int. J. Syst. Evol. Microbiol.">
        <title>The Global Catalogue of Microorganisms (GCM) 10K type strain sequencing project: providing services to taxonomists for standard genome sequencing and annotation.</title>
        <authorList>
            <consortium name="The Broad Institute Genomics Platform"/>
            <consortium name="The Broad Institute Genome Sequencing Center for Infectious Disease"/>
            <person name="Wu L."/>
            <person name="Ma J."/>
        </authorList>
    </citation>
    <scope>NUCLEOTIDE SEQUENCE [LARGE SCALE GENOMIC DNA]</scope>
    <source>
        <strain evidence="10">JCM 31202</strain>
    </source>
</reference>
<feature type="transmembrane region" description="Helical" evidence="7">
    <location>
        <begin position="281"/>
        <end position="302"/>
    </location>
</feature>
<dbReference type="InterPro" id="IPR036259">
    <property type="entry name" value="MFS_trans_sf"/>
</dbReference>
<keyword evidence="5 7" id="KW-1133">Transmembrane helix</keyword>
<feature type="transmembrane region" description="Helical" evidence="7">
    <location>
        <begin position="105"/>
        <end position="127"/>
    </location>
</feature>
<feature type="transmembrane region" description="Helical" evidence="7">
    <location>
        <begin position="247"/>
        <end position="269"/>
    </location>
</feature>
<evidence type="ECO:0000256" key="2">
    <source>
        <dbReference type="ARBA" id="ARBA00022448"/>
    </source>
</evidence>
<evidence type="ECO:0000256" key="3">
    <source>
        <dbReference type="ARBA" id="ARBA00022475"/>
    </source>
</evidence>
<feature type="domain" description="Major facilitator superfamily (MFS) profile" evidence="8">
    <location>
        <begin position="14"/>
        <end position="413"/>
    </location>
</feature>
<evidence type="ECO:0000256" key="7">
    <source>
        <dbReference type="SAM" id="Phobius"/>
    </source>
</evidence>
<feature type="transmembrane region" description="Helical" evidence="7">
    <location>
        <begin position="163"/>
        <end position="182"/>
    </location>
</feature>
<feature type="transmembrane region" description="Helical" evidence="7">
    <location>
        <begin position="389"/>
        <end position="409"/>
    </location>
</feature>
<dbReference type="InterPro" id="IPR001958">
    <property type="entry name" value="Tet-R_TetA/multi-R_MdtG-like"/>
</dbReference>
<keyword evidence="3" id="KW-1003">Cell membrane</keyword>
<feature type="transmembrane region" description="Helical" evidence="7">
    <location>
        <begin position="139"/>
        <end position="157"/>
    </location>
</feature>
<organism evidence="9 10">
    <name type="scientific">Actinomadura sediminis</name>
    <dbReference type="NCBI Taxonomy" id="1038904"/>
    <lineage>
        <taxon>Bacteria</taxon>
        <taxon>Bacillati</taxon>
        <taxon>Actinomycetota</taxon>
        <taxon>Actinomycetes</taxon>
        <taxon>Streptosporangiales</taxon>
        <taxon>Thermomonosporaceae</taxon>
        <taxon>Actinomadura</taxon>
    </lineage>
</organism>
<evidence type="ECO:0000313" key="10">
    <source>
        <dbReference type="Proteomes" id="UP001596972"/>
    </source>
</evidence>
<dbReference type="EMBL" id="JBHTJA010000098">
    <property type="protein sequence ID" value="MFD0904760.1"/>
    <property type="molecule type" value="Genomic_DNA"/>
</dbReference>
<comment type="caution">
    <text evidence="9">The sequence shown here is derived from an EMBL/GenBank/DDBJ whole genome shotgun (WGS) entry which is preliminary data.</text>
</comment>
<keyword evidence="6 7" id="KW-0472">Membrane</keyword>
<dbReference type="PROSITE" id="PS50850">
    <property type="entry name" value="MFS"/>
    <property type="match status" value="1"/>
</dbReference>
<dbReference type="PANTHER" id="PTHR23517">
    <property type="entry name" value="RESISTANCE PROTEIN MDTM, PUTATIVE-RELATED-RELATED"/>
    <property type="match status" value="1"/>
</dbReference>
<keyword evidence="4 7" id="KW-0812">Transmembrane</keyword>
<evidence type="ECO:0000256" key="5">
    <source>
        <dbReference type="ARBA" id="ARBA00022989"/>
    </source>
</evidence>
<evidence type="ECO:0000256" key="6">
    <source>
        <dbReference type="ARBA" id="ARBA00023136"/>
    </source>
</evidence>
<proteinExistence type="predicted"/>
<evidence type="ECO:0000256" key="1">
    <source>
        <dbReference type="ARBA" id="ARBA00004651"/>
    </source>
</evidence>
<comment type="subcellular location">
    <subcellularLocation>
        <location evidence="1">Cell membrane</location>
        <topology evidence="1">Multi-pass membrane protein</topology>
    </subcellularLocation>
</comment>
<dbReference type="Proteomes" id="UP001596972">
    <property type="component" value="Unassembled WGS sequence"/>
</dbReference>
<dbReference type="Pfam" id="PF07690">
    <property type="entry name" value="MFS_1"/>
    <property type="match status" value="1"/>
</dbReference>
<protein>
    <submittedName>
        <fullName evidence="9">MFS transporter</fullName>
    </submittedName>
</protein>
<dbReference type="Gene3D" id="1.20.1250.20">
    <property type="entry name" value="MFS general substrate transporter like domains"/>
    <property type="match status" value="1"/>
</dbReference>
<dbReference type="PANTHER" id="PTHR23517:SF2">
    <property type="entry name" value="MULTIDRUG RESISTANCE PROTEIN MDTH"/>
    <property type="match status" value="1"/>
</dbReference>
<dbReference type="InterPro" id="IPR050171">
    <property type="entry name" value="MFS_Transporters"/>
</dbReference>
<accession>A0ABW3EYR0</accession>
<evidence type="ECO:0000256" key="4">
    <source>
        <dbReference type="ARBA" id="ARBA00022692"/>
    </source>
</evidence>
<feature type="transmembrane region" description="Helical" evidence="7">
    <location>
        <begin position="314"/>
        <end position="336"/>
    </location>
</feature>
<dbReference type="RefSeq" id="WP_378304958.1">
    <property type="nucleotide sequence ID" value="NZ_JBHTJA010000098.1"/>
</dbReference>
<sequence length="427" mass="44469">MKATLAQVRSFDGPVRLLMVNQFTINLGFYMLMPYLADHLSNDLGMAAWLVGLTLGVRNLSQQGMFLVGGSLADRLGYKPMILTGLGLRTVGFALLGVADALPVLIVASALTGLAGALFNPAVRAYLAQEAGDRKVEAFAAFNVFYQLGILIGPLVGLLLGGVAFQLTCLVAAGLFAVLAVAQAKALPTRRGSRAGAAESVVRDWRTALSNRPFVLFTLAMAGSYVLNFQVYLGLPIEVRRLTGGELGVTLLFVVSGALAVTGQVRIAAWAKARWTPAQALVRGLALMGLSFVPMGLAAIAAPAQAPPAGPLDYTMAITPVLLSTALLTIATLVTYPFEMATISTLGSNAMVGTYYGLYNTVAGIGIAAGNTLTGFALDAGRDIGAPSLPWWTLAAVGIACALAVRAVARSGHLTPVPEPPREPART</sequence>
<dbReference type="PRINTS" id="PR01035">
    <property type="entry name" value="TCRTETA"/>
</dbReference>
<gene>
    <name evidence="9" type="ORF">ACFQ11_30555</name>
</gene>
<feature type="transmembrane region" description="Helical" evidence="7">
    <location>
        <begin position="214"/>
        <end position="235"/>
    </location>
</feature>
<feature type="transmembrane region" description="Helical" evidence="7">
    <location>
        <begin position="17"/>
        <end position="37"/>
    </location>
</feature>
<feature type="transmembrane region" description="Helical" evidence="7">
    <location>
        <begin position="357"/>
        <end position="377"/>
    </location>
</feature>
<dbReference type="SUPFAM" id="SSF103473">
    <property type="entry name" value="MFS general substrate transporter"/>
    <property type="match status" value="1"/>
</dbReference>
<dbReference type="InterPro" id="IPR020846">
    <property type="entry name" value="MFS_dom"/>
</dbReference>
<dbReference type="InterPro" id="IPR011701">
    <property type="entry name" value="MFS"/>
</dbReference>
<name>A0ABW3EYR0_9ACTN</name>